<dbReference type="Gene3D" id="3.10.180.10">
    <property type="entry name" value="2,3-Dihydroxybiphenyl 1,2-Dioxygenase, domain 1"/>
    <property type="match status" value="1"/>
</dbReference>
<gene>
    <name evidence="2" type="ORF">ACIBG2_44320</name>
</gene>
<name>A0ABW7Z8H1_9ACTN</name>
<dbReference type="InterPro" id="IPR029068">
    <property type="entry name" value="Glyas_Bleomycin-R_OHBP_Dase"/>
</dbReference>
<sequence length="154" mass="16112">MTSTTPVLDHAGLTCADLAASLAFYHDLLGMPLLEQGEAQARAAGIEDAWLAFAMLDAGRGQMIELLEYRRPRSAPSVAPPVSSAGGGHVALGVQDLDGLLARLAEAGVHPLTGEPVTVSGDGHWDGARLVYVLDPDRHVVELIQFAAGSRIHG</sequence>
<protein>
    <submittedName>
        <fullName evidence="2">VOC family protein</fullName>
    </submittedName>
</protein>
<proteinExistence type="predicted"/>
<feature type="domain" description="VOC" evidence="1">
    <location>
        <begin position="7"/>
        <end position="146"/>
    </location>
</feature>
<accession>A0ABW7Z8H1</accession>
<reference evidence="2 3" key="1">
    <citation type="submission" date="2024-10" db="EMBL/GenBank/DDBJ databases">
        <title>The Natural Products Discovery Center: Release of the First 8490 Sequenced Strains for Exploring Actinobacteria Biosynthetic Diversity.</title>
        <authorList>
            <person name="Kalkreuter E."/>
            <person name="Kautsar S.A."/>
            <person name="Yang D."/>
            <person name="Bader C.D."/>
            <person name="Teijaro C.N."/>
            <person name="Fluegel L."/>
            <person name="Davis C.M."/>
            <person name="Simpson J.R."/>
            <person name="Lauterbach L."/>
            <person name="Steele A.D."/>
            <person name="Gui C."/>
            <person name="Meng S."/>
            <person name="Li G."/>
            <person name="Viehrig K."/>
            <person name="Ye F."/>
            <person name="Su P."/>
            <person name="Kiefer A.F."/>
            <person name="Nichols A."/>
            <person name="Cepeda A.J."/>
            <person name="Yan W."/>
            <person name="Fan B."/>
            <person name="Jiang Y."/>
            <person name="Adhikari A."/>
            <person name="Zheng C.-J."/>
            <person name="Schuster L."/>
            <person name="Cowan T.M."/>
            <person name="Smanski M.J."/>
            <person name="Chevrette M.G."/>
            <person name="De Carvalho L.P.S."/>
            <person name="Shen B."/>
        </authorList>
    </citation>
    <scope>NUCLEOTIDE SEQUENCE [LARGE SCALE GENOMIC DNA]</scope>
    <source>
        <strain evidence="2 3">NPDC050545</strain>
    </source>
</reference>
<dbReference type="PROSITE" id="PS51819">
    <property type="entry name" value="VOC"/>
    <property type="match status" value="1"/>
</dbReference>
<evidence type="ECO:0000259" key="1">
    <source>
        <dbReference type="PROSITE" id="PS51819"/>
    </source>
</evidence>
<organism evidence="2 3">
    <name type="scientific">Nonomuraea typhae</name>
    <dbReference type="NCBI Taxonomy" id="2603600"/>
    <lineage>
        <taxon>Bacteria</taxon>
        <taxon>Bacillati</taxon>
        <taxon>Actinomycetota</taxon>
        <taxon>Actinomycetes</taxon>
        <taxon>Streptosporangiales</taxon>
        <taxon>Streptosporangiaceae</taxon>
        <taxon>Nonomuraea</taxon>
    </lineage>
</organism>
<evidence type="ECO:0000313" key="2">
    <source>
        <dbReference type="EMBL" id="MFI6504475.1"/>
    </source>
</evidence>
<keyword evidence="3" id="KW-1185">Reference proteome</keyword>
<dbReference type="Pfam" id="PF00903">
    <property type="entry name" value="Glyoxalase"/>
    <property type="match status" value="1"/>
</dbReference>
<dbReference type="PANTHER" id="PTHR21366">
    <property type="entry name" value="GLYOXALASE FAMILY PROTEIN"/>
    <property type="match status" value="1"/>
</dbReference>
<evidence type="ECO:0000313" key="3">
    <source>
        <dbReference type="Proteomes" id="UP001612741"/>
    </source>
</evidence>
<dbReference type="InterPro" id="IPR037523">
    <property type="entry name" value="VOC_core"/>
</dbReference>
<comment type="caution">
    <text evidence="2">The sequence shown here is derived from an EMBL/GenBank/DDBJ whole genome shotgun (WGS) entry which is preliminary data.</text>
</comment>
<dbReference type="RefSeq" id="WP_397090219.1">
    <property type="nucleotide sequence ID" value="NZ_JBITGY010000015.1"/>
</dbReference>
<dbReference type="InterPro" id="IPR050383">
    <property type="entry name" value="GlyoxalaseI/FosfomycinResist"/>
</dbReference>
<dbReference type="SUPFAM" id="SSF54593">
    <property type="entry name" value="Glyoxalase/Bleomycin resistance protein/Dihydroxybiphenyl dioxygenase"/>
    <property type="match status" value="1"/>
</dbReference>
<dbReference type="InterPro" id="IPR004360">
    <property type="entry name" value="Glyas_Fos-R_dOase_dom"/>
</dbReference>
<dbReference type="PANTHER" id="PTHR21366:SF22">
    <property type="entry name" value="VOC DOMAIN-CONTAINING PROTEIN"/>
    <property type="match status" value="1"/>
</dbReference>
<dbReference type="Proteomes" id="UP001612741">
    <property type="component" value="Unassembled WGS sequence"/>
</dbReference>
<dbReference type="EMBL" id="JBITGY010000015">
    <property type="protein sequence ID" value="MFI6504475.1"/>
    <property type="molecule type" value="Genomic_DNA"/>
</dbReference>